<feature type="region of interest" description="Disordered" evidence="1">
    <location>
        <begin position="153"/>
        <end position="178"/>
    </location>
</feature>
<reference evidence="2" key="1">
    <citation type="submission" date="2021-04" db="EMBL/GenBank/DDBJ databases">
        <authorList>
            <consortium name="Molecular Ecology Group"/>
        </authorList>
    </citation>
    <scope>NUCLEOTIDE SEQUENCE</scope>
</reference>
<dbReference type="EMBL" id="CAJHNH020001372">
    <property type="protein sequence ID" value="CAG5122825.1"/>
    <property type="molecule type" value="Genomic_DNA"/>
</dbReference>
<feature type="non-terminal residue" evidence="2">
    <location>
        <position position="451"/>
    </location>
</feature>
<comment type="caution">
    <text evidence="2">The sequence shown here is derived from an EMBL/GenBank/DDBJ whole genome shotgun (WGS) entry which is preliminary data.</text>
</comment>
<evidence type="ECO:0000313" key="2">
    <source>
        <dbReference type="EMBL" id="CAG5122825.1"/>
    </source>
</evidence>
<evidence type="ECO:0000256" key="1">
    <source>
        <dbReference type="SAM" id="MobiDB-lite"/>
    </source>
</evidence>
<keyword evidence="3" id="KW-1185">Reference proteome</keyword>
<gene>
    <name evidence="2" type="ORF">CUNI_LOCUS8383</name>
</gene>
<evidence type="ECO:0000313" key="3">
    <source>
        <dbReference type="Proteomes" id="UP000678393"/>
    </source>
</evidence>
<protein>
    <submittedName>
        <fullName evidence="2">Uncharacterized protein</fullName>
    </submittedName>
</protein>
<dbReference type="Proteomes" id="UP000678393">
    <property type="component" value="Unassembled WGS sequence"/>
</dbReference>
<name>A0A8S3Z489_9EUPU</name>
<feature type="region of interest" description="Disordered" evidence="1">
    <location>
        <begin position="265"/>
        <end position="295"/>
    </location>
</feature>
<accession>A0A8S3Z489</accession>
<sequence length="451" mass="49218">PSNNLSQSRLSYTHGYVAGPSMKSLVTVSGHLARPEPRYQAVAMRSPQQSSRYSSAANINLFRPDSPHCISSPPGHTTNHWSPPGNVTIQHHPSVPALTAGSISSPGRTATNQTLFIAETPVKRGRPRRNQQTRQIGEFFVFFLYDLNDNLSPPVKQPAERDHSSDSANEASSGSLDASRLGADFSQLSSHMEDHQNRQGELQHYVRMLLQKAPGSVCSEPERDRQYSDPEILESSRDLTVDLDLTDTATAEELTSQLNRLQQLRKREQQATRTVVSRNPRMQPPPSTSQSNESLVSQLSEFFDDTGIISSQRLSEISRVINLYRDPEIAGQVSVTSQLLDTLKEATASASAENVSGKDDRKQQGAKMSPPSQQTRKVKDLTKARRVRSESQSADSSIAVSGCSLDNSTSGKSATHGPPRKSSQPTESIKDKKSGSVKHPGGKSSGGPAWK</sequence>
<feature type="region of interest" description="Disordered" evidence="1">
    <location>
        <begin position="348"/>
        <end position="451"/>
    </location>
</feature>
<feature type="compositionally biased region" description="Basic and acidic residues" evidence="1">
    <location>
        <begin position="377"/>
        <end position="389"/>
    </location>
</feature>
<feature type="compositionally biased region" description="Low complexity" evidence="1">
    <location>
        <begin position="166"/>
        <end position="175"/>
    </location>
</feature>
<dbReference type="AlphaFoldDB" id="A0A8S3Z489"/>
<organism evidence="2 3">
    <name type="scientific">Candidula unifasciata</name>
    <dbReference type="NCBI Taxonomy" id="100452"/>
    <lineage>
        <taxon>Eukaryota</taxon>
        <taxon>Metazoa</taxon>
        <taxon>Spiralia</taxon>
        <taxon>Lophotrochozoa</taxon>
        <taxon>Mollusca</taxon>
        <taxon>Gastropoda</taxon>
        <taxon>Heterobranchia</taxon>
        <taxon>Euthyneura</taxon>
        <taxon>Panpulmonata</taxon>
        <taxon>Eupulmonata</taxon>
        <taxon>Stylommatophora</taxon>
        <taxon>Helicina</taxon>
        <taxon>Helicoidea</taxon>
        <taxon>Geomitridae</taxon>
        <taxon>Candidula</taxon>
    </lineage>
</organism>
<feature type="compositionally biased region" description="Polar residues" evidence="1">
    <location>
        <begin position="390"/>
        <end position="413"/>
    </location>
</feature>
<proteinExistence type="predicted"/>